<accession>A0A7Z0WJG0</accession>
<gene>
    <name evidence="3" type="ORF">BLA60_22240</name>
</gene>
<dbReference type="AlphaFoldDB" id="A0A7Z0WJG0"/>
<evidence type="ECO:0000256" key="1">
    <source>
        <dbReference type="ARBA" id="ARBA00023002"/>
    </source>
</evidence>
<feature type="domain" description="FAD dependent oxidoreductase" evidence="2">
    <location>
        <begin position="5"/>
        <end position="336"/>
    </location>
</feature>
<dbReference type="Gene3D" id="3.30.9.10">
    <property type="entry name" value="D-Amino Acid Oxidase, subunit A, domain 2"/>
    <property type="match status" value="1"/>
</dbReference>
<dbReference type="InterPro" id="IPR006076">
    <property type="entry name" value="FAD-dep_OxRdtase"/>
</dbReference>
<keyword evidence="1" id="KW-0560">Oxidoreductase</keyword>
<dbReference type="Proteomes" id="UP000185696">
    <property type="component" value="Unassembled WGS sequence"/>
</dbReference>
<keyword evidence="4" id="KW-1185">Reference proteome</keyword>
<name>A0A7Z0WJG0_9PSEU</name>
<comment type="caution">
    <text evidence="3">The sequence shown here is derived from an EMBL/GenBank/DDBJ whole genome shotgun (WGS) entry which is preliminary data.</text>
</comment>
<protein>
    <recommendedName>
        <fullName evidence="2">FAD dependent oxidoreductase domain-containing protein</fullName>
    </recommendedName>
</protein>
<dbReference type="SUPFAM" id="SSF51905">
    <property type="entry name" value="FAD/NAD(P)-binding domain"/>
    <property type="match status" value="1"/>
</dbReference>
<proteinExistence type="predicted"/>
<evidence type="ECO:0000259" key="2">
    <source>
        <dbReference type="Pfam" id="PF01266"/>
    </source>
</evidence>
<dbReference type="PANTHER" id="PTHR13847:SF287">
    <property type="entry name" value="FAD-DEPENDENT OXIDOREDUCTASE DOMAIN-CONTAINING PROTEIN 1"/>
    <property type="match status" value="1"/>
</dbReference>
<sequence>MRQVDVLVIGGGMAGVSVAYELARHATVLLAEAEPTLAAHTTGRSAAIYAPSYGGPAVRELTAASGPRFRELETELDTPPLLTPRDVLWLATDELAEHHLAGHPATPVDPAFARRLCPVLREVRAAAHDAGASDIDVMALHQAYVRGLRARGGEILLASPVTALRRDGTGWQATAGDHRVGAGVVVDAAGAWADEIAALAGVPTVGLVPRRRTAAIATGPVPPDPGWPLVADAADRFYFRPEGTGVLVSPADETPSDPCDARPEDLDVALALERVNAATTLDLRSVRTAWAGLRSFVPDGEPVVGAWPAHPGFVFLAGQGGYGIQLAPALAVLAADVTLGTSPPPAVSPR</sequence>
<dbReference type="OrthoDB" id="9806257at2"/>
<dbReference type="GO" id="GO:0016491">
    <property type="term" value="F:oxidoreductase activity"/>
    <property type="evidence" value="ECO:0007669"/>
    <property type="project" value="UniProtKB-KW"/>
</dbReference>
<dbReference type="InterPro" id="IPR036188">
    <property type="entry name" value="FAD/NAD-bd_sf"/>
</dbReference>
<reference evidence="3 4" key="1">
    <citation type="submission" date="2016-12" db="EMBL/GenBank/DDBJ databases">
        <title>The draft genome sequence of Actinophytocola xinjiangensis.</title>
        <authorList>
            <person name="Wang W."/>
            <person name="Yuan L."/>
        </authorList>
    </citation>
    <scope>NUCLEOTIDE SEQUENCE [LARGE SCALE GENOMIC DNA]</scope>
    <source>
        <strain evidence="3 4">CGMCC 4.4663</strain>
    </source>
</reference>
<evidence type="ECO:0000313" key="4">
    <source>
        <dbReference type="Proteomes" id="UP000185696"/>
    </source>
</evidence>
<dbReference type="Pfam" id="PF01266">
    <property type="entry name" value="DAO"/>
    <property type="match status" value="1"/>
</dbReference>
<dbReference type="Gene3D" id="3.50.50.60">
    <property type="entry name" value="FAD/NAD(P)-binding domain"/>
    <property type="match status" value="1"/>
</dbReference>
<dbReference type="GO" id="GO:0005737">
    <property type="term" value="C:cytoplasm"/>
    <property type="evidence" value="ECO:0007669"/>
    <property type="project" value="TreeGrafter"/>
</dbReference>
<dbReference type="PANTHER" id="PTHR13847">
    <property type="entry name" value="SARCOSINE DEHYDROGENASE-RELATED"/>
    <property type="match status" value="1"/>
</dbReference>
<dbReference type="EMBL" id="MSIF01000011">
    <property type="protein sequence ID" value="OLF08737.1"/>
    <property type="molecule type" value="Genomic_DNA"/>
</dbReference>
<organism evidence="3 4">
    <name type="scientific">Actinophytocola xinjiangensis</name>
    <dbReference type="NCBI Taxonomy" id="485602"/>
    <lineage>
        <taxon>Bacteria</taxon>
        <taxon>Bacillati</taxon>
        <taxon>Actinomycetota</taxon>
        <taxon>Actinomycetes</taxon>
        <taxon>Pseudonocardiales</taxon>
        <taxon>Pseudonocardiaceae</taxon>
    </lineage>
</organism>
<dbReference type="RefSeq" id="WP_075134892.1">
    <property type="nucleotide sequence ID" value="NZ_MSIF01000011.1"/>
</dbReference>
<evidence type="ECO:0000313" key="3">
    <source>
        <dbReference type="EMBL" id="OLF08737.1"/>
    </source>
</evidence>